<keyword evidence="5 14" id="KW-0285">Flavoprotein</keyword>
<dbReference type="PROSITE" id="PS51384">
    <property type="entry name" value="FAD_FR"/>
    <property type="match status" value="1"/>
</dbReference>
<dbReference type="Pfam" id="PF00970">
    <property type="entry name" value="FAD_binding_6"/>
    <property type="match status" value="1"/>
</dbReference>
<feature type="domain" description="FAD-binding FR-type" evidence="16">
    <location>
        <begin position="42"/>
        <end position="146"/>
    </location>
</feature>
<dbReference type="PANTHER" id="PTHR19370:SF171">
    <property type="entry name" value="NADH-CYTOCHROME B5 REDUCTASE 2"/>
    <property type="match status" value="1"/>
</dbReference>
<evidence type="ECO:0000256" key="4">
    <source>
        <dbReference type="ARBA" id="ARBA00006105"/>
    </source>
</evidence>
<comment type="subcellular location">
    <subcellularLocation>
        <location evidence="3">Membrane</location>
    </subcellularLocation>
    <subcellularLocation>
        <location evidence="2">Mitochondrion</location>
    </subcellularLocation>
</comment>
<name>A0A7S0ULK4_9CHLO</name>
<evidence type="ECO:0000256" key="6">
    <source>
        <dbReference type="ARBA" id="ARBA00022692"/>
    </source>
</evidence>
<feature type="binding site" evidence="14">
    <location>
        <position position="122"/>
    </location>
    <ligand>
        <name>FAD</name>
        <dbReference type="ChEBI" id="CHEBI:57692"/>
    </ligand>
</feature>
<dbReference type="GO" id="GO:0090524">
    <property type="term" value="F:cytochrome-b5 reductase activity, acting on NADH"/>
    <property type="evidence" value="ECO:0007669"/>
    <property type="project" value="UniProtKB-EC"/>
</dbReference>
<dbReference type="Gene3D" id="2.40.30.10">
    <property type="entry name" value="Translation factors"/>
    <property type="match status" value="1"/>
</dbReference>
<dbReference type="InterPro" id="IPR039261">
    <property type="entry name" value="FNR_nucleotide-bd"/>
</dbReference>
<feature type="binding site" evidence="14">
    <location>
        <position position="121"/>
    </location>
    <ligand>
        <name>FAD</name>
        <dbReference type="ChEBI" id="CHEBI:57692"/>
    </ligand>
</feature>
<protein>
    <recommendedName>
        <fullName evidence="15">NADH-cytochrome b5 reductase</fullName>
        <ecNumber evidence="15">1.6.2.2</ecNumber>
    </recommendedName>
</protein>
<dbReference type="InterPro" id="IPR001709">
    <property type="entry name" value="Flavoprot_Pyr_Nucl_cyt_Rdtase"/>
</dbReference>
<evidence type="ECO:0000256" key="9">
    <source>
        <dbReference type="ARBA" id="ARBA00023002"/>
    </source>
</evidence>
<evidence type="ECO:0000256" key="10">
    <source>
        <dbReference type="ARBA" id="ARBA00023027"/>
    </source>
</evidence>
<keyword evidence="10 15" id="KW-0520">NAD</keyword>
<dbReference type="AlphaFoldDB" id="A0A7S0ULK4"/>
<accession>A0A7S0ULK4</accession>
<keyword evidence="9 15" id="KW-0560">Oxidoreductase</keyword>
<dbReference type="CDD" id="cd06183">
    <property type="entry name" value="cyt_b5_reduct_like"/>
    <property type="match status" value="1"/>
</dbReference>
<reference evidence="17" key="1">
    <citation type="submission" date="2021-01" db="EMBL/GenBank/DDBJ databases">
        <authorList>
            <person name="Corre E."/>
            <person name="Pelletier E."/>
            <person name="Niang G."/>
            <person name="Scheremetjew M."/>
            <person name="Finn R."/>
            <person name="Kale V."/>
            <person name="Holt S."/>
            <person name="Cochrane G."/>
            <person name="Meng A."/>
            <person name="Brown T."/>
            <person name="Cohen L."/>
        </authorList>
    </citation>
    <scope>NUCLEOTIDE SEQUENCE</scope>
    <source>
        <strain evidence="17">SAG 63-3</strain>
    </source>
</reference>
<keyword evidence="11" id="KW-0496">Mitochondrion</keyword>
<evidence type="ECO:0000256" key="5">
    <source>
        <dbReference type="ARBA" id="ARBA00022630"/>
    </source>
</evidence>
<comment type="cofactor">
    <cofactor evidence="1 14 15">
        <name>FAD</name>
        <dbReference type="ChEBI" id="CHEBI:57692"/>
    </cofactor>
</comment>
<comment type="catalytic activity">
    <reaction evidence="13 15">
        <text>2 Fe(III)-[cytochrome b5] + NADH = 2 Fe(II)-[cytochrome b5] + NAD(+) + H(+)</text>
        <dbReference type="Rhea" id="RHEA:46680"/>
        <dbReference type="Rhea" id="RHEA-COMP:10438"/>
        <dbReference type="Rhea" id="RHEA-COMP:10439"/>
        <dbReference type="ChEBI" id="CHEBI:15378"/>
        <dbReference type="ChEBI" id="CHEBI:29033"/>
        <dbReference type="ChEBI" id="CHEBI:29034"/>
        <dbReference type="ChEBI" id="CHEBI:57540"/>
        <dbReference type="ChEBI" id="CHEBI:57945"/>
        <dbReference type="EC" id="1.6.2.2"/>
    </reaction>
</comment>
<dbReference type="FunFam" id="3.40.50.80:FF:000009">
    <property type="entry name" value="NADH-cytochrome b5 reductase"/>
    <property type="match status" value="1"/>
</dbReference>
<feature type="binding site" evidence="14">
    <location>
        <position position="114"/>
    </location>
    <ligand>
        <name>FAD</name>
        <dbReference type="ChEBI" id="CHEBI:57692"/>
    </ligand>
</feature>
<evidence type="ECO:0000256" key="8">
    <source>
        <dbReference type="ARBA" id="ARBA00022989"/>
    </source>
</evidence>
<dbReference type="EMBL" id="HBFM01003639">
    <property type="protein sequence ID" value="CAD8765702.1"/>
    <property type="molecule type" value="Transcribed_RNA"/>
</dbReference>
<keyword evidence="12" id="KW-0472">Membrane</keyword>
<evidence type="ECO:0000256" key="12">
    <source>
        <dbReference type="ARBA" id="ARBA00023136"/>
    </source>
</evidence>
<keyword evidence="7 14" id="KW-0274">FAD</keyword>
<feature type="binding site" evidence="14">
    <location>
        <position position="97"/>
    </location>
    <ligand>
        <name>FAD</name>
        <dbReference type="ChEBI" id="CHEBI:57692"/>
    </ligand>
</feature>
<dbReference type="SUPFAM" id="SSF63380">
    <property type="entry name" value="Riboflavin synthase domain-like"/>
    <property type="match status" value="1"/>
</dbReference>
<dbReference type="Gene3D" id="3.40.50.80">
    <property type="entry name" value="Nucleotide-binding domain of ferredoxin-NADP reductase (FNR) module"/>
    <property type="match status" value="1"/>
</dbReference>
<organism evidence="17">
    <name type="scientific">Polytomella parva</name>
    <dbReference type="NCBI Taxonomy" id="51329"/>
    <lineage>
        <taxon>Eukaryota</taxon>
        <taxon>Viridiplantae</taxon>
        <taxon>Chlorophyta</taxon>
        <taxon>core chlorophytes</taxon>
        <taxon>Chlorophyceae</taxon>
        <taxon>CS clade</taxon>
        <taxon>Chlamydomonadales</taxon>
        <taxon>Chlamydomonadaceae</taxon>
        <taxon>Polytomella</taxon>
    </lineage>
</organism>
<dbReference type="SUPFAM" id="SSF52343">
    <property type="entry name" value="Ferredoxin reductase-like, C-terminal NADP-linked domain"/>
    <property type="match status" value="1"/>
</dbReference>
<dbReference type="EC" id="1.6.2.2" evidence="15"/>
<sequence length="293" mass="31893">MQLCRQNIRRSLFAASAALSTGICAMSTTANADAPQGALDPKDFKSFKVIKKEKVTHDTQLIRFELPEGQVSGMYTASCLVTRAPIGENGKNVIRPYTPISTPNTKGYLDMVVKAYPTGVMSKHICGLQVGDSLDLKGPIPKYPYQANIKKHIGMIAGGTGIAPMIQVINEILNNPADKTEITLVFANHTADDIILKKYIDDLAAKHANFHVHYVISKANLMGLFWKGKVGLVNQAMIKELLPPPSKDNLIMICGPPGMMKDVSGPKAPDFTQGEVSGYLKELGFDPSNVYKF</sequence>
<evidence type="ECO:0000256" key="1">
    <source>
        <dbReference type="ARBA" id="ARBA00001974"/>
    </source>
</evidence>
<evidence type="ECO:0000256" key="15">
    <source>
        <dbReference type="RuleBase" id="RU361226"/>
    </source>
</evidence>
<dbReference type="InterPro" id="IPR008333">
    <property type="entry name" value="Cbr1-like_FAD-bd_dom"/>
</dbReference>
<keyword evidence="8" id="KW-1133">Transmembrane helix</keyword>
<feature type="binding site" evidence="14">
    <location>
        <position position="95"/>
    </location>
    <ligand>
        <name>FAD</name>
        <dbReference type="ChEBI" id="CHEBI:57692"/>
    </ligand>
</feature>
<dbReference type="InterPro" id="IPR001433">
    <property type="entry name" value="OxRdtase_FAD/NAD-bd"/>
</dbReference>
<comment type="similarity">
    <text evidence="4 15">Belongs to the flavoprotein pyridine nucleotide cytochrome reductase family.</text>
</comment>
<feature type="binding site" evidence="14">
    <location>
        <position position="112"/>
    </location>
    <ligand>
        <name>FAD</name>
        <dbReference type="ChEBI" id="CHEBI:57692"/>
    </ligand>
</feature>
<dbReference type="Pfam" id="PF00175">
    <property type="entry name" value="NAD_binding_1"/>
    <property type="match status" value="1"/>
</dbReference>
<dbReference type="PRINTS" id="PR00371">
    <property type="entry name" value="FPNCR"/>
</dbReference>
<dbReference type="FunFam" id="2.40.30.10:FF:000069">
    <property type="entry name" value="NADH-cytochrome b5 reductase"/>
    <property type="match status" value="1"/>
</dbReference>
<dbReference type="PRINTS" id="PR00406">
    <property type="entry name" value="CYTB5RDTASE"/>
</dbReference>
<dbReference type="InterPro" id="IPR017927">
    <property type="entry name" value="FAD-bd_FR_type"/>
</dbReference>
<proteinExistence type="inferred from homology"/>
<evidence type="ECO:0000313" key="17">
    <source>
        <dbReference type="EMBL" id="CAD8765702.1"/>
    </source>
</evidence>
<gene>
    <name evidence="17" type="ORF">PPAR00522_LOCUS2090</name>
</gene>
<evidence type="ECO:0000256" key="7">
    <source>
        <dbReference type="ARBA" id="ARBA00022827"/>
    </source>
</evidence>
<dbReference type="GO" id="GO:0016020">
    <property type="term" value="C:membrane"/>
    <property type="evidence" value="ECO:0007669"/>
    <property type="project" value="UniProtKB-SubCell"/>
</dbReference>
<evidence type="ECO:0000256" key="2">
    <source>
        <dbReference type="ARBA" id="ARBA00004173"/>
    </source>
</evidence>
<evidence type="ECO:0000259" key="16">
    <source>
        <dbReference type="PROSITE" id="PS51384"/>
    </source>
</evidence>
<evidence type="ECO:0000256" key="13">
    <source>
        <dbReference type="ARBA" id="ARBA00047682"/>
    </source>
</evidence>
<dbReference type="InterPro" id="IPR017938">
    <property type="entry name" value="Riboflavin_synthase-like_b-brl"/>
</dbReference>
<evidence type="ECO:0000256" key="11">
    <source>
        <dbReference type="ARBA" id="ARBA00023128"/>
    </source>
</evidence>
<evidence type="ECO:0000256" key="3">
    <source>
        <dbReference type="ARBA" id="ARBA00004370"/>
    </source>
</evidence>
<keyword evidence="6" id="KW-0812">Transmembrane</keyword>
<feature type="binding site" evidence="14">
    <location>
        <position position="96"/>
    </location>
    <ligand>
        <name>FAD</name>
        <dbReference type="ChEBI" id="CHEBI:57692"/>
    </ligand>
</feature>
<evidence type="ECO:0000256" key="14">
    <source>
        <dbReference type="PIRSR" id="PIRSR601834-1"/>
    </source>
</evidence>
<dbReference type="GO" id="GO:0005739">
    <property type="term" value="C:mitochondrion"/>
    <property type="evidence" value="ECO:0007669"/>
    <property type="project" value="UniProtKB-SubCell"/>
</dbReference>
<dbReference type="PANTHER" id="PTHR19370">
    <property type="entry name" value="NADH-CYTOCHROME B5 REDUCTASE"/>
    <property type="match status" value="1"/>
</dbReference>
<dbReference type="InterPro" id="IPR001834">
    <property type="entry name" value="CBR-like"/>
</dbReference>